<sequence>MIAIRSTLPLVEPPTWALLERALIARMNEAAELAISRYVREDGTMLWPTDADHEDIDALDDMFESFHNWPLLYMLGGDERLRGWSLRQYDAIVKQFAGVQTGHGHPMVVDEYEQGYDWFHQGEGYLFFYLLNMMDPAGGTNRERAIRYANLYVEETARNYDAARNVIRSPHSGSMGPGWRNFAGKSWGYANWKRFYGLPFQDVQGVERLDDVKTEAAAAAMGRALEARQSRGDAAVNLAVTSMVAQAYLHTGDDKYRLWIERYVGGWMERADANGGVVPDNVGLSGQVGEYTGGKWYGGYYGWTWPHGWHAVGCAVMAAAENGWLVSGGDERYLHFARRQLDALTERGIMHRGTLHVPYKYGDPGWYDYDLWIDSVLLADGSASRPHEPTGSPVLWRDGWFEFQPMEPHFPVHLWHASMAEDDWDRAVKLRHAHEDDARRVRSGFRVKKDFGGNDEPWAAYLHGEYPDYPLHMLRHSLTLLYYRLAFIHHDREDPSSYRETYFQYRNPVVTEALSQLMCGAPRMIYNGGLWFPRVRYYDAELRRPGVPDDVAALVSRLTEDEVELELVNLHPSRARRLIVQASGYGEHRIVRVHAGQLSGELKLATYVEAGAPWPAAERTTRTTEIGAPAFEVELAPASRLPLVLEVERHAYKPSYRQPWEMA</sequence>
<dbReference type="EMBL" id="JAGRPV010000001">
    <property type="protein sequence ID" value="MDI4647990.1"/>
    <property type="molecule type" value="Genomic_DNA"/>
</dbReference>
<gene>
    <name evidence="1" type="ORF">KB449_23770</name>
</gene>
<evidence type="ECO:0000313" key="1">
    <source>
        <dbReference type="EMBL" id="MDI4647990.1"/>
    </source>
</evidence>
<proteinExistence type="predicted"/>
<keyword evidence="2" id="KW-1185">Reference proteome</keyword>
<dbReference type="RefSeq" id="WP_282910728.1">
    <property type="nucleotide sequence ID" value="NZ_JAGRPV010000001.1"/>
</dbReference>
<evidence type="ECO:0000313" key="2">
    <source>
        <dbReference type="Proteomes" id="UP001161691"/>
    </source>
</evidence>
<reference evidence="1" key="1">
    <citation type="submission" date="2023-04" db="EMBL/GenBank/DDBJ databases">
        <title>Comparative genomic analysis of Cohnella hashimotonis sp. nov., isolated from the International Space Station.</title>
        <authorList>
            <person name="Venkateswaran K."/>
            <person name="Simpson A."/>
        </authorList>
    </citation>
    <scope>NUCLEOTIDE SEQUENCE</scope>
    <source>
        <strain evidence="1">F6_2S_P_1</strain>
    </source>
</reference>
<accession>A0ABT6TMM7</accession>
<organism evidence="1 2">
    <name type="scientific">Cohnella hashimotonis</name>
    <dbReference type="NCBI Taxonomy" id="2826895"/>
    <lineage>
        <taxon>Bacteria</taxon>
        <taxon>Bacillati</taxon>
        <taxon>Bacillota</taxon>
        <taxon>Bacilli</taxon>
        <taxon>Bacillales</taxon>
        <taxon>Paenibacillaceae</taxon>
        <taxon>Cohnella</taxon>
    </lineage>
</organism>
<dbReference type="Pfam" id="PF26099">
    <property type="entry name" value="DUF8034"/>
    <property type="match status" value="1"/>
</dbReference>
<dbReference type="Proteomes" id="UP001161691">
    <property type="component" value="Unassembled WGS sequence"/>
</dbReference>
<comment type="caution">
    <text evidence="1">The sequence shown here is derived from an EMBL/GenBank/DDBJ whole genome shotgun (WGS) entry which is preliminary data.</text>
</comment>
<dbReference type="InterPro" id="IPR058347">
    <property type="entry name" value="DUF8034"/>
</dbReference>
<name>A0ABT6TMM7_9BACL</name>
<protein>
    <submittedName>
        <fullName evidence="1">Uncharacterized protein</fullName>
    </submittedName>
</protein>